<dbReference type="Proteomes" id="UP000001396">
    <property type="component" value="Unassembled WGS sequence"/>
</dbReference>
<reference evidence="2 3" key="1">
    <citation type="journal article" date="2011" name="Genome Res.">
        <title>Phylogeny-wide analysis of social amoeba genomes highlights ancient origins for complex intercellular communication.</title>
        <authorList>
            <person name="Heidel A.J."/>
            <person name="Lawal H.M."/>
            <person name="Felder M."/>
            <person name="Schilde C."/>
            <person name="Helps N.R."/>
            <person name="Tunggal B."/>
            <person name="Rivero F."/>
            <person name="John U."/>
            <person name="Schleicher M."/>
            <person name="Eichinger L."/>
            <person name="Platzer M."/>
            <person name="Noegel A.A."/>
            <person name="Schaap P."/>
            <person name="Gloeckner G."/>
        </authorList>
    </citation>
    <scope>NUCLEOTIDE SEQUENCE [LARGE SCALE GENOMIC DNA]</scope>
    <source>
        <strain evidence="3">ATCC 26659 / Pp 5 / PN500</strain>
    </source>
</reference>
<proteinExistence type="predicted"/>
<sequence length="196" mass="21372">MSTWQGCCEGSRVTFYQSCDSSPKRNQSLTEFKCEGFSGVFSPSYYNQYIAVCDTCSSKLTGVGIAVVVIACCVGFALVMSLIKYWMRRRRFERNKCAAAPAVVMVTTPQVVYAQPPAPYQPPGFSQAPPPVYIPPNTQMPQQPPPQAYIPTVPPAAAPTPYYPPGFEPQAGVPAVPYGQPYGGQPNQNIGIDRNY</sequence>
<dbReference type="AlphaFoldDB" id="D3AXD2"/>
<keyword evidence="1" id="KW-1133">Transmembrane helix</keyword>
<keyword evidence="3" id="KW-1185">Reference proteome</keyword>
<dbReference type="GeneID" id="31356294"/>
<protein>
    <submittedName>
        <fullName evidence="2">Uncharacterized protein</fullName>
    </submittedName>
</protein>
<dbReference type="InParanoid" id="D3AXD2"/>
<evidence type="ECO:0000313" key="3">
    <source>
        <dbReference type="Proteomes" id="UP000001396"/>
    </source>
</evidence>
<keyword evidence="1" id="KW-0812">Transmembrane</keyword>
<keyword evidence="1" id="KW-0472">Membrane</keyword>
<name>D3AXD2_HETP5</name>
<feature type="transmembrane region" description="Helical" evidence="1">
    <location>
        <begin position="65"/>
        <end position="86"/>
    </location>
</feature>
<accession>D3AXD2</accession>
<evidence type="ECO:0000256" key="1">
    <source>
        <dbReference type="SAM" id="Phobius"/>
    </source>
</evidence>
<evidence type="ECO:0000313" key="2">
    <source>
        <dbReference type="EMBL" id="EFA86201.1"/>
    </source>
</evidence>
<comment type="caution">
    <text evidence="2">The sequence shown here is derived from an EMBL/GenBank/DDBJ whole genome shotgun (WGS) entry which is preliminary data.</text>
</comment>
<dbReference type="EMBL" id="ADBJ01000003">
    <property type="protein sequence ID" value="EFA86201.1"/>
    <property type="molecule type" value="Genomic_DNA"/>
</dbReference>
<gene>
    <name evidence="2" type="ORF">PPL_00763</name>
</gene>
<organism evidence="2 3">
    <name type="scientific">Heterostelium pallidum (strain ATCC 26659 / Pp 5 / PN500)</name>
    <name type="common">Cellular slime mold</name>
    <name type="synonym">Polysphondylium pallidum</name>
    <dbReference type="NCBI Taxonomy" id="670386"/>
    <lineage>
        <taxon>Eukaryota</taxon>
        <taxon>Amoebozoa</taxon>
        <taxon>Evosea</taxon>
        <taxon>Eumycetozoa</taxon>
        <taxon>Dictyostelia</taxon>
        <taxon>Acytosteliales</taxon>
        <taxon>Acytosteliaceae</taxon>
        <taxon>Heterostelium</taxon>
    </lineage>
</organism>
<dbReference type="RefSeq" id="XP_020438306.1">
    <property type="nucleotide sequence ID" value="XM_020571783.1"/>
</dbReference>